<evidence type="ECO:0000313" key="1">
    <source>
        <dbReference type="EMBL" id="KAK8756877.1"/>
    </source>
</evidence>
<proteinExistence type="predicted"/>
<organism evidence="1 2">
    <name type="scientific">Amblyomma americanum</name>
    <name type="common">Lone star tick</name>
    <dbReference type="NCBI Taxonomy" id="6943"/>
    <lineage>
        <taxon>Eukaryota</taxon>
        <taxon>Metazoa</taxon>
        <taxon>Ecdysozoa</taxon>
        <taxon>Arthropoda</taxon>
        <taxon>Chelicerata</taxon>
        <taxon>Arachnida</taxon>
        <taxon>Acari</taxon>
        <taxon>Parasitiformes</taxon>
        <taxon>Ixodida</taxon>
        <taxon>Ixodoidea</taxon>
        <taxon>Ixodidae</taxon>
        <taxon>Amblyomminae</taxon>
        <taxon>Amblyomma</taxon>
    </lineage>
</organism>
<dbReference type="AlphaFoldDB" id="A0AAQ4D337"/>
<reference evidence="1 2" key="1">
    <citation type="journal article" date="2023" name="Arcadia Sci">
        <title>De novo assembly of a long-read Amblyomma americanum tick genome.</title>
        <authorList>
            <person name="Chou S."/>
            <person name="Poskanzer K.E."/>
            <person name="Rollins M."/>
            <person name="Thuy-Boun P.S."/>
        </authorList>
    </citation>
    <scope>NUCLEOTIDE SEQUENCE [LARGE SCALE GENOMIC DNA]</scope>
    <source>
        <strain evidence="1">F_SG_1</strain>
        <tissue evidence="1">Salivary glands</tissue>
    </source>
</reference>
<dbReference type="Proteomes" id="UP001321473">
    <property type="component" value="Unassembled WGS sequence"/>
</dbReference>
<protein>
    <submittedName>
        <fullName evidence="1">Uncharacterized protein</fullName>
    </submittedName>
</protein>
<keyword evidence="2" id="KW-1185">Reference proteome</keyword>
<accession>A0AAQ4D337</accession>
<evidence type="ECO:0000313" key="2">
    <source>
        <dbReference type="Proteomes" id="UP001321473"/>
    </source>
</evidence>
<sequence>MLKRPQICLRRSEYTCPQGVPSLLAQVFANSTSLADVTKNNSSYPFLHGERFQGWPPNARRLRQASLYKPNLFMEDPITHFVKAMFSSAHASKSELKTGKAPLMLPVVSNFEFAASYNPEKNSLYVPMGLFGQILQAKREETK</sequence>
<gene>
    <name evidence="1" type="ORF">V5799_000421</name>
</gene>
<comment type="caution">
    <text evidence="1">The sequence shown here is derived from an EMBL/GenBank/DDBJ whole genome shotgun (WGS) entry which is preliminary data.</text>
</comment>
<dbReference type="EMBL" id="JARKHS020035814">
    <property type="protein sequence ID" value="KAK8756877.1"/>
    <property type="molecule type" value="Genomic_DNA"/>
</dbReference>
<name>A0AAQ4D337_AMBAM</name>